<name>A0A1Y3EQR4_9BILA</name>
<dbReference type="Proteomes" id="UP000243006">
    <property type="component" value="Unassembled WGS sequence"/>
</dbReference>
<gene>
    <name evidence="1" type="ORF">D917_06919</name>
</gene>
<dbReference type="AlphaFoldDB" id="A0A1Y3EQR4"/>
<protein>
    <submittedName>
        <fullName evidence="1">Uncharacterized protein</fullName>
    </submittedName>
</protein>
<sequence length="746" mass="86622">MEDSSELFEFEIWHSSSGVKLSWLKYFYKIESQQQKFHCFLSMKHDEIDYELDGKYDYKTRNGTVILKKHGDGPILAKGAIIPIDENQYFVQLIGDAISAHVKMNTQRHDLNQLFVMEVTDVEKPFVLELDTNWQYNFMILKFTFERKQDGVTSSKYGFRLLRQPTLLEMDIHWNEITALVSMLSEKGEERKFELSTKLRTGGTSDGYTGLKLIYKADTASRKLSCIYDLPYRCFLNFEIILIRLGKNNVQDVYSIGFDRHSLNFCQLKLKHNEASLLFHIEAVDGYLKLNILKDGLYRSAVTCGGLREEKKFSCTVENASTILLHGSGRLVDENWFSLATWHGGNSSSRIKDVELNSRVTADSMLTTVIYIRKLLKNDMQAIYTKVYADASSFSKDWYSNLSDIVVNKMKLILDDQRVNLMPVLERWKKDVHFNKTFDNLSAIWTNVCDTFSELYALFEQAFSTSNYMVQSTLENSKHAIDVIKRMITTAGQQAHKTGEHVKKWFDEFANSLRNQQAIKDIQNMIDSSIKNWKENIVGPVCSLWQKLLQDIDFNYDSAVSTLKKIFDYEYLTEIFYRLGNLNKLQPQSLTTKWIQNAAEMWAGINEKFELFYNVNNWIEFIRQNTVNVLYRWLPKFDNGETASGDYIHYTLTVPFWSVLKSLENVFHLFIPEKLFNFGSNIVTAIMDIPTTIEEMWLSVFGRTSDGYSLATGYPTSKKYFFCSLFNLSFETFENLALATCHKLFV</sequence>
<evidence type="ECO:0000313" key="1">
    <source>
        <dbReference type="EMBL" id="OUC47473.1"/>
    </source>
</evidence>
<proteinExistence type="predicted"/>
<evidence type="ECO:0000313" key="2">
    <source>
        <dbReference type="Proteomes" id="UP000243006"/>
    </source>
</evidence>
<reference evidence="1 2" key="1">
    <citation type="submission" date="2015-04" db="EMBL/GenBank/DDBJ databases">
        <title>Draft genome of the roundworm Trichinella nativa.</title>
        <authorList>
            <person name="Mitreva M."/>
        </authorList>
    </citation>
    <scope>NUCLEOTIDE SEQUENCE [LARGE SCALE GENOMIC DNA]</scope>
    <source>
        <strain evidence="1 2">ISS45</strain>
    </source>
</reference>
<organism evidence="1 2">
    <name type="scientific">Trichinella nativa</name>
    <dbReference type="NCBI Taxonomy" id="6335"/>
    <lineage>
        <taxon>Eukaryota</taxon>
        <taxon>Metazoa</taxon>
        <taxon>Ecdysozoa</taxon>
        <taxon>Nematoda</taxon>
        <taxon>Enoplea</taxon>
        <taxon>Dorylaimia</taxon>
        <taxon>Trichinellida</taxon>
        <taxon>Trichinellidae</taxon>
        <taxon>Trichinella</taxon>
    </lineage>
</organism>
<accession>A0A1Y3EQR4</accession>
<dbReference type="EMBL" id="LVZM01004361">
    <property type="protein sequence ID" value="OUC47473.1"/>
    <property type="molecule type" value="Genomic_DNA"/>
</dbReference>
<comment type="caution">
    <text evidence="1">The sequence shown here is derived from an EMBL/GenBank/DDBJ whole genome shotgun (WGS) entry which is preliminary data.</text>
</comment>